<protein>
    <recommendedName>
        <fullName evidence="2">Organic solvent tolerance-like N-terminal domain-containing protein</fullName>
    </recommendedName>
</protein>
<dbReference type="GO" id="GO:0015920">
    <property type="term" value="P:lipopolysaccharide transport"/>
    <property type="evidence" value="ECO:0007669"/>
    <property type="project" value="TreeGrafter"/>
</dbReference>
<reference evidence="3" key="1">
    <citation type="submission" date="2018-06" db="EMBL/GenBank/DDBJ databases">
        <authorList>
            <person name="Zhirakovskaya E."/>
        </authorList>
    </citation>
    <scope>NUCLEOTIDE SEQUENCE</scope>
</reference>
<sequence length="189" mass="21113">MAMLGLWFTKRDLFSFVILFVMFWFSVAGLDTSSAETTLPEKPNVPISIRSEKMTLKNLENKIIFEGKVLITREDMTINADRAEVLLSESKGESDPVLEGTNDGREVEQITTLGNVLIVRGAQKAKADKGVYESGKAVFVLTGNPEVWDNDFHVKGEVITFYIDEERTLVSESQAVIYNGKSGLSRKEK</sequence>
<dbReference type="GO" id="GO:0030288">
    <property type="term" value="C:outer membrane-bounded periplasmic space"/>
    <property type="evidence" value="ECO:0007669"/>
    <property type="project" value="TreeGrafter"/>
</dbReference>
<dbReference type="EMBL" id="UOGF01000007">
    <property type="protein sequence ID" value="VAX26228.1"/>
    <property type="molecule type" value="Genomic_DNA"/>
</dbReference>
<dbReference type="GO" id="GO:0017089">
    <property type="term" value="F:glycolipid transfer activity"/>
    <property type="evidence" value="ECO:0007669"/>
    <property type="project" value="TreeGrafter"/>
</dbReference>
<dbReference type="AlphaFoldDB" id="A0A3B1CQF0"/>
<dbReference type="Pfam" id="PF03968">
    <property type="entry name" value="LptD_N"/>
    <property type="match status" value="1"/>
</dbReference>
<dbReference type="InterPro" id="IPR005653">
    <property type="entry name" value="OstA-like_N"/>
</dbReference>
<keyword evidence="1" id="KW-0732">Signal</keyword>
<evidence type="ECO:0000313" key="3">
    <source>
        <dbReference type="EMBL" id="VAX26228.1"/>
    </source>
</evidence>
<dbReference type="PANTHER" id="PTHR36504">
    <property type="entry name" value="LIPOPOLYSACCHARIDE EXPORT SYSTEM PROTEIN LPTA"/>
    <property type="match status" value="1"/>
</dbReference>
<organism evidence="3">
    <name type="scientific">hydrothermal vent metagenome</name>
    <dbReference type="NCBI Taxonomy" id="652676"/>
    <lineage>
        <taxon>unclassified sequences</taxon>
        <taxon>metagenomes</taxon>
        <taxon>ecological metagenomes</taxon>
    </lineage>
</organism>
<accession>A0A3B1CQF0</accession>
<evidence type="ECO:0000259" key="2">
    <source>
        <dbReference type="Pfam" id="PF03968"/>
    </source>
</evidence>
<dbReference type="GO" id="GO:0009279">
    <property type="term" value="C:cell outer membrane"/>
    <property type="evidence" value="ECO:0007669"/>
    <property type="project" value="TreeGrafter"/>
</dbReference>
<name>A0A3B1CQF0_9ZZZZ</name>
<dbReference type="InterPro" id="IPR052037">
    <property type="entry name" value="LPS_export_LptA"/>
</dbReference>
<feature type="domain" description="Organic solvent tolerance-like N-terminal" evidence="2">
    <location>
        <begin position="49"/>
        <end position="166"/>
    </location>
</feature>
<evidence type="ECO:0000256" key="1">
    <source>
        <dbReference type="ARBA" id="ARBA00022729"/>
    </source>
</evidence>
<dbReference type="Gene3D" id="2.60.450.10">
    <property type="entry name" value="Lipopolysaccharide (LPS) transport protein A like domain"/>
    <property type="match status" value="1"/>
</dbReference>
<dbReference type="PANTHER" id="PTHR36504:SF1">
    <property type="entry name" value="LIPOPOLYSACCHARIDE EXPORT SYSTEM PROTEIN LPTA"/>
    <property type="match status" value="1"/>
</dbReference>
<gene>
    <name evidence="3" type="ORF">MNBD_NITROSPIRAE01-1209</name>
</gene>
<proteinExistence type="predicted"/>